<sequence length="261" mass="28112">MLVSQADSNPFAALQSSEADLLDSLPKGSGITDANVLVDPESASILGDESADPDCLPLPDKEANLLDSLHEGSGNSDINLLVELESTSILGDESADPDCLPLPNKEVEPLDEFPFDFESARLAGGSRIQRPSSSEPPLPIVTNLEEVPIGPSSTSISATPRSSCTARWVRVASPSHPVNLPHTQGVPMFRVVSKLRLLKERLKEINHNMGNVSKGVSRTRQALVDFQKNGPSIVPHLGTNVEDTLIADYRRALRLELDLLQ</sequence>
<organism evidence="1 2">
    <name type="scientific">Nepenthes gracilis</name>
    <name type="common">Slender pitcher plant</name>
    <dbReference type="NCBI Taxonomy" id="150966"/>
    <lineage>
        <taxon>Eukaryota</taxon>
        <taxon>Viridiplantae</taxon>
        <taxon>Streptophyta</taxon>
        <taxon>Embryophyta</taxon>
        <taxon>Tracheophyta</taxon>
        <taxon>Spermatophyta</taxon>
        <taxon>Magnoliopsida</taxon>
        <taxon>eudicotyledons</taxon>
        <taxon>Gunneridae</taxon>
        <taxon>Pentapetalae</taxon>
        <taxon>Caryophyllales</taxon>
        <taxon>Nepenthaceae</taxon>
        <taxon>Nepenthes</taxon>
    </lineage>
</organism>
<evidence type="ECO:0000313" key="2">
    <source>
        <dbReference type="Proteomes" id="UP001279734"/>
    </source>
</evidence>
<keyword evidence="2" id="KW-1185">Reference proteome</keyword>
<dbReference type="AlphaFoldDB" id="A0AAD3TMG3"/>
<gene>
    <name evidence="1" type="ORF">Nepgr_033760</name>
</gene>
<proteinExistence type="predicted"/>
<reference evidence="1" key="1">
    <citation type="submission" date="2023-05" db="EMBL/GenBank/DDBJ databases">
        <title>Nepenthes gracilis genome sequencing.</title>
        <authorList>
            <person name="Fukushima K."/>
        </authorList>
    </citation>
    <scope>NUCLEOTIDE SEQUENCE</scope>
    <source>
        <strain evidence="1">SING2019-196</strain>
    </source>
</reference>
<comment type="caution">
    <text evidence="1">The sequence shown here is derived from an EMBL/GenBank/DDBJ whole genome shotgun (WGS) entry which is preliminary data.</text>
</comment>
<dbReference type="Proteomes" id="UP001279734">
    <property type="component" value="Unassembled WGS sequence"/>
</dbReference>
<evidence type="ECO:0000313" key="1">
    <source>
        <dbReference type="EMBL" id="GMH31916.1"/>
    </source>
</evidence>
<dbReference type="EMBL" id="BSYO01000044">
    <property type="protein sequence ID" value="GMH31916.1"/>
    <property type="molecule type" value="Genomic_DNA"/>
</dbReference>
<name>A0AAD3TMG3_NEPGR</name>
<protein>
    <submittedName>
        <fullName evidence="1">Uncharacterized protein</fullName>
    </submittedName>
</protein>
<accession>A0AAD3TMG3</accession>